<dbReference type="EMBL" id="MNBE01000683">
    <property type="protein sequence ID" value="OKO97805.1"/>
    <property type="molecule type" value="Genomic_DNA"/>
</dbReference>
<organism evidence="1 2">
    <name type="scientific">Penicillium subrubescens</name>
    <dbReference type="NCBI Taxonomy" id="1316194"/>
    <lineage>
        <taxon>Eukaryota</taxon>
        <taxon>Fungi</taxon>
        <taxon>Dikarya</taxon>
        <taxon>Ascomycota</taxon>
        <taxon>Pezizomycotina</taxon>
        <taxon>Eurotiomycetes</taxon>
        <taxon>Eurotiomycetidae</taxon>
        <taxon>Eurotiales</taxon>
        <taxon>Aspergillaceae</taxon>
        <taxon>Penicillium</taxon>
    </lineage>
</organism>
<gene>
    <name evidence="1" type="ORF">PENSUB_9731</name>
</gene>
<dbReference type="OrthoDB" id="4424523at2759"/>
<dbReference type="AlphaFoldDB" id="A0A1Q5TC52"/>
<evidence type="ECO:0000313" key="1">
    <source>
        <dbReference type="EMBL" id="OKO97805.1"/>
    </source>
</evidence>
<keyword evidence="2" id="KW-1185">Reference proteome</keyword>
<sequence length="122" mass="13924">MADQIVHDLHEHGRRAWGFVIYRCTYQSNTVWAEFMGRLLANTEHKLENNQGLDLLDNLALTVIEDLENLDRATMAVIRDHVRQWVVTAVQEEPDITSPVVLLSQRYTFLLKKGMGGGCVTD</sequence>
<proteinExistence type="predicted"/>
<accession>A0A1Q5TC52</accession>
<dbReference type="Proteomes" id="UP000186955">
    <property type="component" value="Unassembled WGS sequence"/>
</dbReference>
<comment type="caution">
    <text evidence="1">The sequence shown here is derived from an EMBL/GenBank/DDBJ whole genome shotgun (WGS) entry which is preliminary data.</text>
</comment>
<protein>
    <submittedName>
        <fullName evidence="1">Uncharacterized protein</fullName>
    </submittedName>
</protein>
<evidence type="ECO:0000313" key="2">
    <source>
        <dbReference type="Proteomes" id="UP000186955"/>
    </source>
</evidence>
<reference evidence="1 2" key="1">
    <citation type="submission" date="2016-10" db="EMBL/GenBank/DDBJ databases">
        <title>Genome sequence of the ascomycete fungus Penicillium subrubescens.</title>
        <authorList>
            <person name="De Vries R.P."/>
            <person name="Peng M."/>
            <person name="Dilokpimol A."/>
            <person name="Hilden K."/>
            <person name="Makela M.R."/>
            <person name="Grigoriev I."/>
            <person name="Riley R."/>
            <person name="Granchi Z."/>
        </authorList>
    </citation>
    <scope>NUCLEOTIDE SEQUENCE [LARGE SCALE GENOMIC DNA]</scope>
    <source>
        <strain evidence="1 2">CBS 132785</strain>
    </source>
</reference>
<name>A0A1Q5TC52_9EURO</name>